<proteinExistence type="predicted"/>
<dbReference type="GO" id="GO:0004888">
    <property type="term" value="F:transmembrane signaling receptor activity"/>
    <property type="evidence" value="ECO:0007669"/>
    <property type="project" value="InterPro"/>
</dbReference>
<dbReference type="InterPro" id="IPR006202">
    <property type="entry name" value="Neur_chan_lig-bd"/>
</dbReference>
<dbReference type="InterPro" id="IPR018000">
    <property type="entry name" value="Neurotransmitter_ion_chnl_CS"/>
</dbReference>
<feature type="disulfide bond" evidence="6">
    <location>
        <begin position="461"/>
        <end position="473"/>
    </location>
</feature>
<dbReference type="SUPFAM" id="SSF57424">
    <property type="entry name" value="LDL receptor-like module"/>
    <property type="match status" value="1"/>
</dbReference>
<dbReference type="EMBL" id="JAXCGZ010011486">
    <property type="protein sequence ID" value="KAK7074692.1"/>
    <property type="molecule type" value="Genomic_DNA"/>
</dbReference>
<dbReference type="InterPro" id="IPR016187">
    <property type="entry name" value="CTDL_fold"/>
</dbReference>
<evidence type="ECO:0000256" key="5">
    <source>
        <dbReference type="ARBA" id="ARBA00023157"/>
    </source>
</evidence>
<organism evidence="9 10">
    <name type="scientific">Halocaridina rubra</name>
    <name type="common">Hawaiian red shrimp</name>
    <dbReference type="NCBI Taxonomy" id="373956"/>
    <lineage>
        <taxon>Eukaryota</taxon>
        <taxon>Metazoa</taxon>
        <taxon>Ecdysozoa</taxon>
        <taxon>Arthropoda</taxon>
        <taxon>Crustacea</taxon>
        <taxon>Multicrustacea</taxon>
        <taxon>Malacostraca</taxon>
        <taxon>Eumalacostraca</taxon>
        <taxon>Eucarida</taxon>
        <taxon>Decapoda</taxon>
        <taxon>Pleocyemata</taxon>
        <taxon>Caridea</taxon>
        <taxon>Atyoidea</taxon>
        <taxon>Atyidae</taxon>
        <taxon>Halocaridina</taxon>
    </lineage>
</organism>
<dbReference type="Gene3D" id="2.70.170.10">
    <property type="entry name" value="Neurotransmitter-gated ion-channel ligand-binding domain"/>
    <property type="match status" value="1"/>
</dbReference>
<dbReference type="InterPro" id="IPR036055">
    <property type="entry name" value="LDL_receptor-like_sf"/>
</dbReference>
<evidence type="ECO:0000256" key="4">
    <source>
        <dbReference type="ARBA" id="ARBA00023136"/>
    </source>
</evidence>
<dbReference type="GO" id="GO:0005230">
    <property type="term" value="F:extracellular ligand-gated monoatomic ion channel activity"/>
    <property type="evidence" value="ECO:0007669"/>
    <property type="project" value="InterPro"/>
</dbReference>
<dbReference type="GO" id="GO:0016020">
    <property type="term" value="C:membrane"/>
    <property type="evidence" value="ECO:0007669"/>
    <property type="project" value="UniProtKB-SubCell"/>
</dbReference>
<dbReference type="CDD" id="cd00112">
    <property type="entry name" value="LDLa"/>
    <property type="match status" value="1"/>
</dbReference>
<dbReference type="SMART" id="SM00192">
    <property type="entry name" value="LDLa"/>
    <property type="match status" value="1"/>
</dbReference>
<dbReference type="PANTHER" id="PTHR18945">
    <property type="entry name" value="NEUROTRANSMITTER GATED ION CHANNEL"/>
    <property type="match status" value="1"/>
</dbReference>
<keyword evidence="5 6" id="KW-1015">Disulfide bond</keyword>
<dbReference type="Pfam" id="PF00354">
    <property type="entry name" value="Pentaxin"/>
    <property type="match status" value="1"/>
</dbReference>
<dbReference type="Gene3D" id="3.10.100.10">
    <property type="entry name" value="Mannose-Binding Protein A, subunit A"/>
    <property type="match status" value="1"/>
</dbReference>
<evidence type="ECO:0000256" key="3">
    <source>
        <dbReference type="ARBA" id="ARBA00022989"/>
    </source>
</evidence>
<dbReference type="Gene3D" id="1.20.58.390">
    <property type="entry name" value="Neurotransmitter-gated ion-channel transmembrane domain"/>
    <property type="match status" value="1"/>
</dbReference>
<evidence type="ECO:0000313" key="10">
    <source>
        <dbReference type="Proteomes" id="UP001381693"/>
    </source>
</evidence>
<gene>
    <name evidence="9" type="ORF">SK128_019901</name>
</gene>
<name>A0AAN9A9B7_HALRR</name>
<comment type="subcellular location">
    <subcellularLocation>
        <location evidence="1">Membrane</location>
        <topology evidence="1">Multi-pass membrane protein</topology>
    </subcellularLocation>
</comment>
<dbReference type="InterPro" id="IPR006201">
    <property type="entry name" value="Neur_channel"/>
</dbReference>
<dbReference type="AlphaFoldDB" id="A0AAN9A9B7"/>
<dbReference type="PROSITE" id="PS00236">
    <property type="entry name" value="NEUROTR_ION_CHANNEL"/>
    <property type="match status" value="1"/>
</dbReference>
<dbReference type="Gene3D" id="4.10.400.10">
    <property type="entry name" value="Low-density Lipoprotein Receptor"/>
    <property type="match status" value="1"/>
</dbReference>
<evidence type="ECO:0000256" key="1">
    <source>
        <dbReference type="ARBA" id="ARBA00004141"/>
    </source>
</evidence>
<feature type="transmembrane region" description="Helical" evidence="7">
    <location>
        <begin position="826"/>
        <end position="850"/>
    </location>
</feature>
<dbReference type="Pfam" id="PF02932">
    <property type="entry name" value="Neur_chan_memb"/>
    <property type="match status" value="1"/>
</dbReference>
<evidence type="ECO:0000259" key="8">
    <source>
        <dbReference type="SMART" id="SM00159"/>
    </source>
</evidence>
<dbReference type="PROSITE" id="PS01209">
    <property type="entry name" value="LDLRA_1"/>
    <property type="match status" value="1"/>
</dbReference>
<dbReference type="SUPFAM" id="SSF63712">
    <property type="entry name" value="Nicotinic receptor ligand binding domain-like"/>
    <property type="match status" value="1"/>
</dbReference>
<keyword evidence="3 7" id="KW-1133">Transmembrane helix</keyword>
<dbReference type="PROSITE" id="PS50068">
    <property type="entry name" value="LDLRA_2"/>
    <property type="match status" value="1"/>
</dbReference>
<dbReference type="Pfam" id="PF02931">
    <property type="entry name" value="Neur_chan_LBD"/>
    <property type="match status" value="1"/>
</dbReference>
<dbReference type="Proteomes" id="UP001381693">
    <property type="component" value="Unassembled WGS sequence"/>
</dbReference>
<feature type="transmembrane region" description="Helical" evidence="7">
    <location>
        <begin position="715"/>
        <end position="737"/>
    </location>
</feature>
<evidence type="ECO:0000256" key="2">
    <source>
        <dbReference type="ARBA" id="ARBA00022692"/>
    </source>
</evidence>
<feature type="disulfide bond" evidence="6">
    <location>
        <begin position="468"/>
        <end position="486"/>
    </location>
</feature>
<dbReference type="Gene3D" id="2.60.120.200">
    <property type="match status" value="1"/>
</dbReference>
<dbReference type="SUPFAM" id="SSF56436">
    <property type="entry name" value="C-type lectin-like"/>
    <property type="match status" value="1"/>
</dbReference>
<evidence type="ECO:0000256" key="7">
    <source>
        <dbReference type="SAM" id="Phobius"/>
    </source>
</evidence>
<dbReference type="InterPro" id="IPR006029">
    <property type="entry name" value="Neurotrans-gated_channel_TM"/>
</dbReference>
<feature type="domain" description="Pentraxin (PTX)" evidence="8">
    <location>
        <begin position="30"/>
        <end position="213"/>
    </location>
</feature>
<reference evidence="9 10" key="1">
    <citation type="submission" date="2023-11" db="EMBL/GenBank/DDBJ databases">
        <title>Halocaridina rubra genome assembly.</title>
        <authorList>
            <person name="Smith C."/>
        </authorList>
    </citation>
    <scope>NUCLEOTIDE SEQUENCE [LARGE SCALE GENOMIC DNA]</scope>
    <source>
        <strain evidence="9">EP-1</strain>
        <tissue evidence="9">Whole</tissue>
    </source>
</reference>
<protein>
    <recommendedName>
        <fullName evidence="8">Pentraxin (PTX) domain-containing protein</fullName>
    </recommendedName>
</protein>
<dbReference type="Pfam" id="PF00057">
    <property type="entry name" value="Ldl_recept_a"/>
    <property type="match status" value="1"/>
</dbReference>
<comment type="caution">
    <text evidence="9">The sequence shown here is derived from an EMBL/GenBank/DDBJ whole genome shotgun (WGS) entry which is preliminary data.</text>
</comment>
<accession>A0AAN9A9B7</accession>
<dbReference type="InterPro" id="IPR023415">
    <property type="entry name" value="LDLR_class-A_CS"/>
</dbReference>
<keyword evidence="4 7" id="KW-0472">Membrane</keyword>
<evidence type="ECO:0000256" key="6">
    <source>
        <dbReference type="PROSITE-ProRule" id="PRU00124"/>
    </source>
</evidence>
<feature type="disulfide bond" evidence="6">
    <location>
        <begin position="480"/>
        <end position="495"/>
    </location>
</feature>
<dbReference type="SMART" id="SM00159">
    <property type="entry name" value="PTX"/>
    <property type="match status" value="1"/>
</dbReference>
<dbReference type="InterPro" id="IPR038050">
    <property type="entry name" value="Neuro_actylchol_rec"/>
</dbReference>
<keyword evidence="10" id="KW-1185">Reference proteome</keyword>
<dbReference type="InterPro" id="IPR013320">
    <property type="entry name" value="ConA-like_dom_sf"/>
</dbReference>
<dbReference type="InterPro" id="IPR001759">
    <property type="entry name" value="PTX_dom"/>
</dbReference>
<dbReference type="InterPro" id="IPR002172">
    <property type="entry name" value="LDrepeatLR_classA_rpt"/>
</dbReference>
<dbReference type="InterPro" id="IPR016186">
    <property type="entry name" value="C-type_lectin-like/link_sf"/>
</dbReference>
<sequence length="856" mass="98754">MCFRYILPVIWIQIAHFLYLTCGREVYYLQTDGIASGDSGLLWTKSVPVTNSVTACARIFLLQTRDKNYVFSYAVNGSPNEFYMDLRYYQQVLRVGCCLDAVYEEFGIDIRVMHWMYVCVDLNLQDRVLQVNVNGHIMTRNLTLSTLALQFKSDGVFMLGQDQDSVGGDTDAVQSFHGYLADIDIHFDQDSNFSSDCYVECCGTQVDGTDICCNKSEHEFSLRQKTQIVELVEGGPCEEREKILVVYNEARNLKEIKTFCSHLGGAVPLPKTSEENVRLYLYGKEHCHLSKLWLRAVFALNDKKWKDFDSGEALTYNAWEHEYHNANSDTYAIVSLHSENPKLNWGVTTSDTKLCSICEFEYLPTFRLLGLDPTTAFDSSYTQFGYRNGKAQFLGTHSSVIYWMPIDNSYGYWQVALQDGSIYANMNTPHPTVYPIGLHDWVMSKQDSVTFHRKRLKFTTCNKDMFTCDDGSCIAASNRCNKKKDCEDFSDEERCDIILQSTKYDKNLPPPAPTQEFPLSLPIDIEINFIHSLDLAQSKLSFDLSLTIYWKDSRLIFKNLQSNYSFNTVESIESLWFPHVNFLGPGNFLINVDLRYAQVNYVLRESSPLPRSDYELDEDLLYSGQDNSLVNRKEWTLELLCYFDLTYFPFDTQRCPMKIAVQGYSAEQFVLKTRQMTSLQKRNHHEYEFLSFNVTDAEVGVQSAQAIMMVFRNRFGYYISAAYVPTSLMLIISYSTFYFDLERFTDRITVSLTSFLVLATIFSQVAASLPKTSYLKLIDTWFLGVINFNFSIVLSLIAIERYRVKATAIGPFLKKKEPEYCWGFKVNYFMVVFYPMLCFVCLVIYIVIIWNNQLSQ</sequence>
<feature type="transmembrane region" description="Helical" evidence="7">
    <location>
        <begin position="749"/>
        <end position="769"/>
    </location>
</feature>
<dbReference type="InterPro" id="IPR036719">
    <property type="entry name" value="Neuro-gated_channel_TM_sf"/>
</dbReference>
<feature type="transmembrane region" description="Helical" evidence="7">
    <location>
        <begin position="781"/>
        <end position="799"/>
    </location>
</feature>
<dbReference type="SUPFAM" id="SSF90112">
    <property type="entry name" value="Neurotransmitter-gated ion-channel transmembrane pore"/>
    <property type="match status" value="1"/>
</dbReference>
<keyword evidence="2 7" id="KW-0812">Transmembrane</keyword>
<dbReference type="PRINTS" id="PR00895">
    <property type="entry name" value="PENTAXIN"/>
</dbReference>
<dbReference type="SUPFAM" id="SSF49899">
    <property type="entry name" value="Concanavalin A-like lectins/glucanases"/>
    <property type="match status" value="1"/>
</dbReference>
<evidence type="ECO:0000313" key="9">
    <source>
        <dbReference type="EMBL" id="KAK7074692.1"/>
    </source>
</evidence>
<dbReference type="InterPro" id="IPR036734">
    <property type="entry name" value="Neur_chan_lig-bd_sf"/>
</dbReference>